<dbReference type="Pfam" id="PF09774">
    <property type="entry name" value="MIX23"/>
    <property type="match status" value="1"/>
</dbReference>
<organism evidence="2 3">
    <name type="scientific">Hohenbuehelia grisea</name>
    <dbReference type="NCBI Taxonomy" id="104357"/>
    <lineage>
        <taxon>Eukaryota</taxon>
        <taxon>Fungi</taxon>
        <taxon>Dikarya</taxon>
        <taxon>Basidiomycota</taxon>
        <taxon>Agaricomycotina</taxon>
        <taxon>Agaricomycetes</taxon>
        <taxon>Agaricomycetidae</taxon>
        <taxon>Agaricales</taxon>
        <taxon>Pleurotineae</taxon>
        <taxon>Pleurotaceae</taxon>
        <taxon>Hohenbuehelia</taxon>
    </lineage>
</organism>
<gene>
    <name evidence="2" type="ORF">HGRIS_009989</name>
</gene>
<proteinExistence type="inferred from homology"/>
<comment type="similarity">
    <text evidence="1">Belongs to the MIX23 family.</text>
</comment>
<dbReference type="PANTHER" id="PTHR31905">
    <property type="entry name" value="COILED-COIL DOMAIN-CONTAINING PROTEIN 58"/>
    <property type="match status" value="1"/>
</dbReference>
<protein>
    <submittedName>
        <fullName evidence="2">Uncharacterized protein</fullName>
    </submittedName>
</protein>
<dbReference type="PANTHER" id="PTHR31905:SF2">
    <property type="entry name" value="PROTEIN MIX23"/>
    <property type="match status" value="1"/>
</dbReference>
<evidence type="ECO:0000256" key="1">
    <source>
        <dbReference type="ARBA" id="ARBA00024204"/>
    </source>
</evidence>
<evidence type="ECO:0000313" key="3">
    <source>
        <dbReference type="Proteomes" id="UP001556367"/>
    </source>
</evidence>
<reference evidence="3" key="1">
    <citation type="submission" date="2024-06" db="EMBL/GenBank/DDBJ databases">
        <title>Multi-omics analyses provide insights into the biosynthesis of the anticancer antibiotic pleurotin in Hohenbuehelia grisea.</title>
        <authorList>
            <person name="Weaver J.A."/>
            <person name="Alberti F."/>
        </authorList>
    </citation>
    <scope>NUCLEOTIDE SEQUENCE [LARGE SCALE GENOMIC DNA]</scope>
    <source>
        <strain evidence="3">T-177</strain>
    </source>
</reference>
<comment type="caution">
    <text evidence="2">The sequence shown here is derived from an EMBL/GenBank/DDBJ whole genome shotgun (WGS) entry which is preliminary data.</text>
</comment>
<dbReference type="InterPro" id="IPR019171">
    <property type="entry name" value="MIX23"/>
</dbReference>
<sequence>MFLEQHAMISPYSKVRVRFPFRRSFQQGARTRYRSVLLFYVARLIWGKELLKEYRRLDDSIVMRINRTNAQFRDKDRLDPVKGNLQDQACAQVWKELIANWNRRTKLVEYCVSVVDESLSEKRTKLESEAPQADPSAMRKAQAALFAEEVKRNQVHYELAVERIIRQRSLDAFKSRCKYFSPPTSDVEGQRWWNT</sequence>
<name>A0ABR3J3A5_9AGAR</name>
<evidence type="ECO:0000313" key="2">
    <source>
        <dbReference type="EMBL" id="KAL0949973.1"/>
    </source>
</evidence>
<accession>A0ABR3J3A5</accession>
<keyword evidence="3" id="KW-1185">Reference proteome</keyword>
<dbReference type="Proteomes" id="UP001556367">
    <property type="component" value="Unassembled WGS sequence"/>
</dbReference>
<dbReference type="EMBL" id="JASNQZ010000012">
    <property type="protein sequence ID" value="KAL0949973.1"/>
    <property type="molecule type" value="Genomic_DNA"/>
</dbReference>